<proteinExistence type="inferred from homology"/>
<dbReference type="InterPro" id="IPR043154">
    <property type="entry name" value="Sec-1-like_dom1"/>
</dbReference>
<dbReference type="EMBL" id="QGKW02001988">
    <property type="protein sequence ID" value="KAF2551664.1"/>
    <property type="molecule type" value="Genomic_DNA"/>
</dbReference>
<protein>
    <submittedName>
        <fullName evidence="2">Uncharacterized protein</fullName>
    </submittedName>
</protein>
<dbReference type="InterPro" id="IPR043127">
    <property type="entry name" value="Sec-1-like_dom3a"/>
</dbReference>
<reference evidence="2" key="1">
    <citation type="submission" date="2019-12" db="EMBL/GenBank/DDBJ databases">
        <title>Genome sequencing and annotation of Brassica cretica.</title>
        <authorList>
            <person name="Studholme D.J."/>
            <person name="Sarris P.F."/>
        </authorList>
    </citation>
    <scope>NUCLEOTIDE SEQUENCE</scope>
    <source>
        <strain evidence="2">PFS-001/15</strain>
        <tissue evidence="2">Leaf</tissue>
    </source>
</reference>
<comment type="similarity">
    <text evidence="1">Belongs to the STXBP/unc-18/SEC1 family.</text>
</comment>
<name>A0A8S9H467_BRACR</name>
<evidence type="ECO:0000256" key="1">
    <source>
        <dbReference type="ARBA" id="ARBA00009884"/>
    </source>
</evidence>
<dbReference type="SUPFAM" id="SSF56815">
    <property type="entry name" value="Sec1/munc18-like (SM) proteins"/>
    <property type="match status" value="1"/>
</dbReference>
<dbReference type="InterPro" id="IPR036045">
    <property type="entry name" value="Sec1-like_sf"/>
</dbReference>
<evidence type="ECO:0000313" key="3">
    <source>
        <dbReference type="Proteomes" id="UP000712281"/>
    </source>
</evidence>
<dbReference type="Gene3D" id="3.40.50.2060">
    <property type="match status" value="1"/>
</dbReference>
<dbReference type="Gene3D" id="3.40.50.1910">
    <property type="match status" value="1"/>
</dbReference>
<dbReference type="GO" id="GO:0016192">
    <property type="term" value="P:vesicle-mediated transport"/>
    <property type="evidence" value="ECO:0007669"/>
    <property type="project" value="InterPro"/>
</dbReference>
<dbReference type="Proteomes" id="UP000712281">
    <property type="component" value="Unassembled WGS sequence"/>
</dbReference>
<dbReference type="Pfam" id="PF05212">
    <property type="entry name" value="DUF707"/>
    <property type="match status" value="1"/>
</dbReference>
<organism evidence="2 3">
    <name type="scientific">Brassica cretica</name>
    <name type="common">Mustard</name>
    <dbReference type="NCBI Taxonomy" id="69181"/>
    <lineage>
        <taxon>Eukaryota</taxon>
        <taxon>Viridiplantae</taxon>
        <taxon>Streptophyta</taxon>
        <taxon>Embryophyta</taxon>
        <taxon>Tracheophyta</taxon>
        <taxon>Spermatophyta</taxon>
        <taxon>Magnoliopsida</taxon>
        <taxon>eudicotyledons</taxon>
        <taxon>Gunneridae</taxon>
        <taxon>Pentapetalae</taxon>
        <taxon>rosids</taxon>
        <taxon>malvids</taxon>
        <taxon>Brassicales</taxon>
        <taxon>Brassicaceae</taxon>
        <taxon>Brassiceae</taxon>
        <taxon>Brassica</taxon>
    </lineage>
</organism>
<comment type="caution">
    <text evidence="2">The sequence shown here is derived from an EMBL/GenBank/DDBJ whole genome shotgun (WGS) entry which is preliminary data.</text>
</comment>
<sequence>MCIPDAEPERTFGSKRRRVMFQAVYFVQPTETNIQRIIADVSSSLYDTFHLNFSSSIPRPLLENLASGTLHHSYSIESVHDQHLEFVALEDNLFSLSQHSVYAQLNDPSATGGDVEEIADGLFHVLETLGVVPGIRCPVGGAAEMVAVSLDTKLRHHLRLLSKNNNLMTTPPLLCIFDRNIDLTVGIQHDFRYRPLVHDLLGLKLNGLIIPGAQKKKILFLDTSSDPFWSANASLEFPQVASEIEAHLNKYKEDVEEVSRRTSGGTTSTDLIGGGNTKHLMDAVNSLPELTDRKQVIDKHTNIATFLLGQIKERSLDVYTTKEKAMMMGGARINLTMELALREAEADTSAFQYLKKIKSLNVSLAASWYAKRFLHPDIIAPYEYIFLWDEDLGVENFDAEEYIKIVKKHGLEISQPAVESRKKITWRITKRIPGIEVHKEVEGGAPGHCKDPHLPPCAGFIEIMAPVFSRDSWRCVWHMLQNDLVHGWGLDFALRKCVEPAHEKIGVVDSQWIIHQKIPSLAAQGTSQDGKSAFQGVRERCHMEWTIFEKRMARSEKKYLKEIAPASSNSTLN</sequence>
<dbReference type="Gene3D" id="3.90.830.10">
    <property type="entry name" value="Syntaxin Binding Protein 1, Chain A, domain 2"/>
    <property type="match status" value="1"/>
</dbReference>
<dbReference type="InterPro" id="IPR007877">
    <property type="entry name" value="DUF707"/>
</dbReference>
<dbReference type="InterPro" id="IPR027482">
    <property type="entry name" value="Sec1-like_dom2"/>
</dbReference>
<evidence type="ECO:0000313" key="2">
    <source>
        <dbReference type="EMBL" id="KAF2551664.1"/>
    </source>
</evidence>
<dbReference type="PANTHER" id="PTHR31210:SF53">
    <property type="entry name" value="PROTEIN, PUTATIVE (DUF707)-RELATED"/>
    <property type="match status" value="1"/>
</dbReference>
<dbReference type="AlphaFoldDB" id="A0A8S9H467"/>
<dbReference type="PANTHER" id="PTHR31210">
    <property type="entry name" value="OS06G0731900 PROTEIN"/>
    <property type="match status" value="1"/>
</dbReference>
<dbReference type="InterPro" id="IPR001619">
    <property type="entry name" value="Sec1-like"/>
</dbReference>
<dbReference type="Pfam" id="PF00995">
    <property type="entry name" value="Sec1"/>
    <property type="match status" value="1"/>
</dbReference>
<gene>
    <name evidence="2" type="ORF">F2Q68_00036300</name>
</gene>
<accession>A0A8S9H467</accession>